<dbReference type="InterPro" id="IPR051998">
    <property type="entry name" value="Meteorin-like"/>
</dbReference>
<dbReference type="EMBL" id="JBAMIC010000002">
    <property type="protein sequence ID" value="KAK7113222.1"/>
    <property type="molecule type" value="Genomic_DNA"/>
</dbReference>
<keyword evidence="8" id="KW-1185">Reference proteome</keyword>
<feature type="signal peptide" evidence="6">
    <location>
        <begin position="1"/>
        <end position="22"/>
    </location>
</feature>
<evidence type="ECO:0000256" key="2">
    <source>
        <dbReference type="ARBA" id="ARBA00005669"/>
    </source>
</evidence>
<reference evidence="7 8" key="1">
    <citation type="submission" date="2024-02" db="EMBL/GenBank/DDBJ databases">
        <title>Chromosome-scale genome assembly of the rough periwinkle Littorina saxatilis.</title>
        <authorList>
            <person name="De Jode A."/>
            <person name="Faria R."/>
            <person name="Formenti G."/>
            <person name="Sims Y."/>
            <person name="Smith T.P."/>
            <person name="Tracey A."/>
            <person name="Wood J.M.D."/>
            <person name="Zagrodzka Z.B."/>
            <person name="Johannesson K."/>
            <person name="Butlin R.K."/>
            <person name="Leder E.H."/>
        </authorList>
    </citation>
    <scope>NUCLEOTIDE SEQUENCE [LARGE SCALE GENOMIC DNA]</scope>
    <source>
        <strain evidence="7">Snail1</strain>
        <tissue evidence="7">Muscle</tissue>
    </source>
</reference>
<evidence type="ECO:0000256" key="6">
    <source>
        <dbReference type="SAM" id="SignalP"/>
    </source>
</evidence>
<dbReference type="InterPro" id="IPR008993">
    <property type="entry name" value="TIMP-like_OB-fold"/>
</dbReference>
<dbReference type="AlphaFoldDB" id="A0AAN9GLQ9"/>
<dbReference type="Gene3D" id="2.40.50.120">
    <property type="match status" value="1"/>
</dbReference>
<accession>A0AAN9GLQ9</accession>
<keyword evidence="3" id="KW-0964">Secreted</keyword>
<evidence type="ECO:0000256" key="3">
    <source>
        <dbReference type="ARBA" id="ARBA00022525"/>
    </source>
</evidence>
<evidence type="ECO:0000256" key="5">
    <source>
        <dbReference type="ARBA" id="ARBA00023157"/>
    </source>
</evidence>
<dbReference type="Proteomes" id="UP001374579">
    <property type="component" value="Unassembled WGS sequence"/>
</dbReference>
<dbReference type="GO" id="GO:0005179">
    <property type="term" value="F:hormone activity"/>
    <property type="evidence" value="ECO:0007669"/>
    <property type="project" value="TreeGrafter"/>
</dbReference>
<sequence>MDIYQFLSALLVLVIQGYPGWAQDTCDQCDCKLSSNDDKRAIFNVRTRCNTGAIEWSSAYGAIRLEVQPSVAGDFRLCIVVDSHHTVTQVSQEAPRTRRLKNYRLGLEELRLLSMSPLVSVGEGERSGEVCVSGRTRQPVLLFVEVERTNRFTGIPSVTLRYDVESLSDAMLYDPMEECRPCTQEEVLEAYCTSDFVAVGSMHKADEDSGTDHTKVQVAVAQLIHQNSPVFNRVRRDDRYLYGTIHVPGKCGVKAGKGDFLFTGRMRLGKPKLRCAPFFKDWLRISSLAECVYN</sequence>
<organism evidence="7 8">
    <name type="scientific">Littorina saxatilis</name>
    <dbReference type="NCBI Taxonomy" id="31220"/>
    <lineage>
        <taxon>Eukaryota</taxon>
        <taxon>Metazoa</taxon>
        <taxon>Spiralia</taxon>
        <taxon>Lophotrochozoa</taxon>
        <taxon>Mollusca</taxon>
        <taxon>Gastropoda</taxon>
        <taxon>Caenogastropoda</taxon>
        <taxon>Littorinimorpha</taxon>
        <taxon>Littorinoidea</taxon>
        <taxon>Littorinidae</taxon>
        <taxon>Littorina</taxon>
    </lineage>
</organism>
<dbReference type="GO" id="GO:0005615">
    <property type="term" value="C:extracellular space"/>
    <property type="evidence" value="ECO:0007669"/>
    <property type="project" value="TreeGrafter"/>
</dbReference>
<proteinExistence type="inferred from homology"/>
<name>A0AAN9GLQ9_9CAEN</name>
<comment type="similarity">
    <text evidence="2">Belongs to the meteorin family.</text>
</comment>
<evidence type="ECO:0000313" key="8">
    <source>
        <dbReference type="Proteomes" id="UP001374579"/>
    </source>
</evidence>
<evidence type="ECO:0000256" key="1">
    <source>
        <dbReference type="ARBA" id="ARBA00004613"/>
    </source>
</evidence>
<keyword evidence="5" id="KW-1015">Disulfide bond</keyword>
<keyword evidence="4 6" id="KW-0732">Signal</keyword>
<dbReference type="PANTHER" id="PTHR28593:SF3">
    <property type="entry name" value="METEORIN-LIKE PROTEIN"/>
    <property type="match status" value="1"/>
</dbReference>
<gene>
    <name evidence="7" type="ORF">V1264_012556</name>
</gene>
<evidence type="ECO:0000313" key="7">
    <source>
        <dbReference type="EMBL" id="KAK7113222.1"/>
    </source>
</evidence>
<protein>
    <recommendedName>
        <fullName evidence="9">Meteorin-like protein</fullName>
    </recommendedName>
</protein>
<feature type="chain" id="PRO_5043005597" description="Meteorin-like protein" evidence="6">
    <location>
        <begin position="23"/>
        <end position="294"/>
    </location>
</feature>
<dbReference type="PANTHER" id="PTHR28593">
    <property type="entry name" value="METEORIN-LIKE PROTEIN"/>
    <property type="match status" value="1"/>
</dbReference>
<comment type="caution">
    <text evidence="7">The sequence shown here is derived from an EMBL/GenBank/DDBJ whole genome shotgun (WGS) entry which is preliminary data.</text>
</comment>
<evidence type="ECO:0008006" key="9">
    <source>
        <dbReference type="Google" id="ProtNLM"/>
    </source>
</evidence>
<comment type="subcellular location">
    <subcellularLocation>
        <location evidence="1">Secreted</location>
    </subcellularLocation>
</comment>
<evidence type="ECO:0000256" key="4">
    <source>
        <dbReference type="ARBA" id="ARBA00022729"/>
    </source>
</evidence>